<evidence type="ECO:0000313" key="2">
    <source>
        <dbReference type="Proteomes" id="UP001276659"/>
    </source>
</evidence>
<dbReference type="EMBL" id="JASNWA010000010">
    <property type="protein sequence ID" value="KAK3168862.1"/>
    <property type="molecule type" value="Genomic_DNA"/>
</dbReference>
<dbReference type="AlphaFoldDB" id="A0AAD9Z2P2"/>
<organism evidence="1 2">
    <name type="scientific">Lepraria neglecta</name>
    <dbReference type="NCBI Taxonomy" id="209136"/>
    <lineage>
        <taxon>Eukaryota</taxon>
        <taxon>Fungi</taxon>
        <taxon>Dikarya</taxon>
        <taxon>Ascomycota</taxon>
        <taxon>Pezizomycotina</taxon>
        <taxon>Lecanoromycetes</taxon>
        <taxon>OSLEUM clade</taxon>
        <taxon>Lecanoromycetidae</taxon>
        <taxon>Lecanorales</taxon>
        <taxon>Lecanorineae</taxon>
        <taxon>Stereocaulaceae</taxon>
        <taxon>Lepraria</taxon>
    </lineage>
</organism>
<gene>
    <name evidence="1" type="ORF">OEA41_005310</name>
</gene>
<reference evidence="1" key="1">
    <citation type="submission" date="2022-11" db="EMBL/GenBank/DDBJ databases">
        <title>Chromosomal genome sequence assembly and mating type (MAT) locus characterization of the leprose asexual lichenized fungus Lepraria neglecta (Nyl.) Erichsen.</title>
        <authorList>
            <person name="Allen J.L."/>
            <person name="Pfeffer B."/>
        </authorList>
    </citation>
    <scope>NUCLEOTIDE SEQUENCE</scope>
    <source>
        <strain evidence="1">Allen 5258</strain>
    </source>
</reference>
<accession>A0AAD9Z2P2</accession>
<name>A0AAD9Z2P2_9LECA</name>
<comment type="caution">
    <text evidence="1">The sequence shown here is derived from an EMBL/GenBank/DDBJ whole genome shotgun (WGS) entry which is preliminary data.</text>
</comment>
<protein>
    <submittedName>
        <fullName evidence="1">Uncharacterized protein</fullName>
    </submittedName>
</protein>
<keyword evidence="2" id="KW-1185">Reference proteome</keyword>
<sequence length="268" mass="29886">MKGECVQLDSDKGCWKPSSQIFFSQGKHDSTDKEASYASNHFYLPYRFRDPLFSPSFDTEISICYDKYDLVLESRDAMNNLTTVGTQDRSPTAALQSSGYDYLVLKPTLIMDTNLNRTACSYENLGILTATATKGKPEETRGDLLIGFEPFMTEKQKAAYLENPLEGGPPVFGEASIRIVYDDLAYYRTKFSQNPLPTATASITWETHVADLAAGEQSKLQHSFLYRDGFGGEIQTKGQAEPCKGSAKPRWIASGWTMFNNKGDPVKK</sequence>
<dbReference type="Proteomes" id="UP001276659">
    <property type="component" value="Unassembled WGS sequence"/>
</dbReference>
<proteinExistence type="predicted"/>
<evidence type="ECO:0000313" key="1">
    <source>
        <dbReference type="EMBL" id="KAK3168862.1"/>
    </source>
</evidence>